<feature type="region of interest" description="Disordered" evidence="1">
    <location>
        <begin position="15"/>
        <end position="55"/>
    </location>
</feature>
<dbReference type="AlphaFoldDB" id="A0AAD7RV45"/>
<protein>
    <submittedName>
        <fullName evidence="2">Uncharacterized protein</fullName>
    </submittedName>
</protein>
<evidence type="ECO:0000313" key="2">
    <source>
        <dbReference type="EMBL" id="KAJ8390872.1"/>
    </source>
</evidence>
<gene>
    <name evidence="2" type="ORF">AAFF_G00100040</name>
</gene>
<dbReference type="EMBL" id="JAINUG010000165">
    <property type="protein sequence ID" value="KAJ8390872.1"/>
    <property type="molecule type" value="Genomic_DNA"/>
</dbReference>
<proteinExistence type="predicted"/>
<feature type="region of interest" description="Disordered" evidence="1">
    <location>
        <begin position="136"/>
        <end position="169"/>
    </location>
</feature>
<accession>A0AAD7RV45</accession>
<name>A0AAD7RV45_9TELE</name>
<evidence type="ECO:0000313" key="3">
    <source>
        <dbReference type="Proteomes" id="UP001221898"/>
    </source>
</evidence>
<sequence length="169" mass="18311">MRSAGCVGLARLQGVRSTEISAGPRRQAPGRTDRGSRWRKDKKPRVSPLDRPALNGELQTPDRLWVLFRRSELDPPYMRGGGNVGGEGEGGGRSLALARGARGSLETGLVGAAPCRAVVCRGRVSRWAWPEHLRPVCQKPRRGGRGAPFRNYPLNPPTPSLSQRPTSAS</sequence>
<evidence type="ECO:0000256" key="1">
    <source>
        <dbReference type="SAM" id="MobiDB-lite"/>
    </source>
</evidence>
<feature type="compositionally biased region" description="Polar residues" evidence="1">
    <location>
        <begin position="160"/>
        <end position="169"/>
    </location>
</feature>
<comment type="caution">
    <text evidence="2">The sequence shown here is derived from an EMBL/GenBank/DDBJ whole genome shotgun (WGS) entry which is preliminary data.</text>
</comment>
<dbReference type="Proteomes" id="UP001221898">
    <property type="component" value="Unassembled WGS sequence"/>
</dbReference>
<reference evidence="2" key="1">
    <citation type="journal article" date="2023" name="Science">
        <title>Genome structures resolve the early diversification of teleost fishes.</title>
        <authorList>
            <person name="Parey E."/>
            <person name="Louis A."/>
            <person name="Montfort J."/>
            <person name="Bouchez O."/>
            <person name="Roques C."/>
            <person name="Iampietro C."/>
            <person name="Lluch J."/>
            <person name="Castinel A."/>
            <person name="Donnadieu C."/>
            <person name="Desvignes T."/>
            <person name="Floi Bucao C."/>
            <person name="Jouanno E."/>
            <person name="Wen M."/>
            <person name="Mejri S."/>
            <person name="Dirks R."/>
            <person name="Jansen H."/>
            <person name="Henkel C."/>
            <person name="Chen W.J."/>
            <person name="Zahm M."/>
            <person name="Cabau C."/>
            <person name="Klopp C."/>
            <person name="Thompson A.W."/>
            <person name="Robinson-Rechavi M."/>
            <person name="Braasch I."/>
            <person name="Lecointre G."/>
            <person name="Bobe J."/>
            <person name="Postlethwait J.H."/>
            <person name="Berthelot C."/>
            <person name="Roest Crollius H."/>
            <person name="Guiguen Y."/>
        </authorList>
    </citation>
    <scope>NUCLEOTIDE SEQUENCE</scope>
    <source>
        <strain evidence="2">NC1722</strain>
    </source>
</reference>
<keyword evidence="3" id="KW-1185">Reference proteome</keyword>
<organism evidence="2 3">
    <name type="scientific">Aldrovandia affinis</name>
    <dbReference type="NCBI Taxonomy" id="143900"/>
    <lineage>
        <taxon>Eukaryota</taxon>
        <taxon>Metazoa</taxon>
        <taxon>Chordata</taxon>
        <taxon>Craniata</taxon>
        <taxon>Vertebrata</taxon>
        <taxon>Euteleostomi</taxon>
        <taxon>Actinopterygii</taxon>
        <taxon>Neopterygii</taxon>
        <taxon>Teleostei</taxon>
        <taxon>Notacanthiformes</taxon>
        <taxon>Halosauridae</taxon>
        <taxon>Aldrovandia</taxon>
    </lineage>
</organism>